<dbReference type="EnsemblMetazoa" id="AFAF019283-RA">
    <property type="protein sequence ID" value="AFAF019283-PA"/>
    <property type="gene ID" value="AFAF019283"/>
</dbReference>
<reference evidence="3" key="2">
    <citation type="submission" date="2020-05" db="UniProtKB">
        <authorList>
            <consortium name="EnsemblMetazoa"/>
        </authorList>
    </citation>
    <scope>IDENTIFICATION</scope>
    <source>
        <strain evidence="3">FAR1</strain>
    </source>
</reference>
<protein>
    <submittedName>
        <fullName evidence="3">Uncharacterized protein</fullName>
    </submittedName>
</protein>
<proteinExistence type="predicted"/>
<name>A0A182QY88_9DIPT</name>
<dbReference type="EMBL" id="AXCN02000795">
    <property type="status" value="NOT_ANNOTATED_CDS"/>
    <property type="molecule type" value="Genomic_DNA"/>
</dbReference>
<evidence type="ECO:0000313" key="3">
    <source>
        <dbReference type="EnsemblMetazoa" id="AFAF019283-PA"/>
    </source>
</evidence>
<dbReference type="Proteomes" id="UP000075886">
    <property type="component" value="Unassembled WGS sequence"/>
</dbReference>
<dbReference type="AlphaFoldDB" id="A0A182QY88"/>
<keyword evidence="2" id="KW-0812">Transmembrane</keyword>
<keyword evidence="2" id="KW-1133">Transmembrane helix</keyword>
<keyword evidence="4" id="KW-1185">Reference proteome</keyword>
<keyword evidence="2" id="KW-0472">Membrane</keyword>
<organism evidence="3 4">
    <name type="scientific">Anopheles farauti</name>
    <dbReference type="NCBI Taxonomy" id="69004"/>
    <lineage>
        <taxon>Eukaryota</taxon>
        <taxon>Metazoa</taxon>
        <taxon>Ecdysozoa</taxon>
        <taxon>Arthropoda</taxon>
        <taxon>Hexapoda</taxon>
        <taxon>Insecta</taxon>
        <taxon>Pterygota</taxon>
        <taxon>Neoptera</taxon>
        <taxon>Endopterygota</taxon>
        <taxon>Diptera</taxon>
        <taxon>Nematocera</taxon>
        <taxon>Culicoidea</taxon>
        <taxon>Culicidae</taxon>
        <taxon>Anophelinae</taxon>
        <taxon>Anopheles</taxon>
    </lineage>
</organism>
<accession>A0A182QY88</accession>
<feature type="region of interest" description="Disordered" evidence="1">
    <location>
        <begin position="80"/>
        <end position="116"/>
    </location>
</feature>
<feature type="compositionally biased region" description="Polar residues" evidence="1">
    <location>
        <begin position="81"/>
        <end position="92"/>
    </location>
</feature>
<evidence type="ECO:0000256" key="1">
    <source>
        <dbReference type="SAM" id="MobiDB-lite"/>
    </source>
</evidence>
<evidence type="ECO:0000313" key="4">
    <source>
        <dbReference type="Proteomes" id="UP000075886"/>
    </source>
</evidence>
<evidence type="ECO:0000256" key="2">
    <source>
        <dbReference type="SAM" id="Phobius"/>
    </source>
</evidence>
<reference evidence="4" key="1">
    <citation type="submission" date="2014-01" db="EMBL/GenBank/DDBJ databases">
        <title>The Genome Sequence of Anopheles farauti FAR1 (V2).</title>
        <authorList>
            <consortium name="The Broad Institute Genomics Platform"/>
            <person name="Neafsey D.E."/>
            <person name="Besansky N."/>
            <person name="Howell P."/>
            <person name="Walton C."/>
            <person name="Young S.K."/>
            <person name="Zeng Q."/>
            <person name="Gargeya S."/>
            <person name="Fitzgerald M."/>
            <person name="Haas B."/>
            <person name="Abouelleil A."/>
            <person name="Allen A.W."/>
            <person name="Alvarado L."/>
            <person name="Arachchi H.M."/>
            <person name="Berlin A.M."/>
            <person name="Chapman S.B."/>
            <person name="Gainer-Dewar J."/>
            <person name="Goldberg J."/>
            <person name="Griggs A."/>
            <person name="Gujja S."/>
            <person name="Hansen M."/>
            <person name="Howarth C."/>
            <person name="Imamovic A."/>
            <person name="Ireland A."/>
            <person name="Larimer J."/>
            <person name="McCowan C."/>
            <person name="Murphy C."/>
            <person name="Pearson M."/>
            <person name="Poon T.W."/>
            <person name="Priest M."/>
            <person name="Roberts A."/>
            <person name="Saif S."/>
            <person name="Shea T."/>
            <person name="Sisk P."/>
            <person name="Sykes S."/>
            <person name="Wortman J."/>
            <person name="Nusbaum C."/>
            <person name="Birren B."/>
        </authorList>
    </citation>
    <scope>NUCLEOTIDE SEQUENCE [LARGE SCALE GENOMIC DNA]</scope>
    <source>
        <strain evidence="4">FAR1</strain>
    </source>
</reference>
<sequence>MESHLVDFGRLRFVSCSTRRIAWNIFTKPLLIAFCGVVMAWFSSSTRAGSSASRSFGSSSTVASRSTTYAATFPTGGGKHTLSTIDDTSSATTHDRTIAETAQRRSASIAAPDGTTHRPRLAARIRHIG</sequence>
<dbReference type="VEuPathDB" id="VectorBase:AFAF019283"/>
<feature type="transmembrane region" description="Helical" evidence="2">
    <location>
        <begin position="21"/>
        <end position="42"/>
    </location>
</feature>